<protein>
    <submittedName>
        <fullName evidence="1">Uncharacterized protein</fullName>
    </submittedName>
</protein>
<comment type="caution">
    <text evidence="1">The sequence shown here is derived from an EMBL/GenBank/DDBJ whole genome shotgun (WGS) entry which is preliminary data.</text>
</comment>
<evidence type="ECO:0000313" key="2">
    <source>
        <dbReference type="Proteomes" id="UP000037953"/>
    </source>
</evidence>
<dbReference type="Proteomes" id="UP000037953">
    <property type="component" value="Unassembled WGS sequence"/>
</dbReference>
<reference evidence="2" key="2">
    <citation type="submission" date="2015-09" db="EMBL/GenBank/DDBJ databases">
        <title>Draft genome sequence of a multidrug-resistant Chryseobacterium indologenes isolate from Malaysia.</title>
        <authorList>
            <person name="Yu C.Y."/>
            <person name="Ang G.Y."/>
            <person name="Chan K.-G."/>
        </authorList>
    </citation>
    <scope>NUCLEOTIDE SEQUENCE [LARGE SCALE GENOMIC DNA]</scope>
    <source>
        <strain evidence="2">CI_885</strain>
    </source>
</reference>
<dbReference type="EMBL" id="LJOD01000028">
    <property type="protein sequence ID" value="KPE49035.1"/>
    <property type="molecule type" value="Genomic_DNA"/>
</dbReference>
<evidence type="ECO:0000313" key="1">
    <source>
        <dbReference type="EMBL" id="KPE49035.1"/>
    </source>
</evidence>
<dbReference type="PATRIC" id="fig|253.9.peg.2859"/>
<dbReference type="RefSeq" id="WP_062703497.1">
    <property type="nucleotide sequence ID" value="NZ_LJOD01000028.1"/>
</dbReference>
<dbReference type="AlphaFoldDB" id="A0A0N0ZUB2"/>
<gene>
    <name evidence="1" type="ORF">AOB46_22145</name>
</gene>
<organism evidence="1 2">
    <name type="scientific">Chryseobacterium indologenes</name>
    <name type="common">Flavobacterium indologenes</name>
    <dbReference type="NCBI Taxonomy" id="253"/>
    <lineage>
        <taxon>Bacteria</taxon>
        <taxon>Pseudomonadati</taxon>
        <taxon>Bacteroidota</taxon>
        <taxon>Flavobacteriia</taxon>
        <taxon>Flavobacteriales</taxon>
        <taxon>Weeksellaceae</taxon>
        <taxon>Chryseobacterium group</taxon>
        <taxon>Chryseobacterium</taxon>
    </lineage>
</organism>
<proteinExistence type="predicted"/>
<accession>A0A0N0ZUB2</accession>
<dbReference type="OrthoDB" id="1041391at2"/>
<reference evidence="1 2" key="1">
    <citation type="journal article" date="2015" name="Genom Data">
        <title>Draft genome sequence of a multidrug-resistant Chryseobacterium indologenes isolate from Malaysia.</title>
        <authorList>
            <person name="Yu C.Y."/>
            <person name="Ang G.Y."/>
            <person name="Cheng H.J."/>
            <person name="Cheong Y.M."/>
            <person name="Yin W.F."/>
            <person name="Chan K.G."/>
        </authorList>
    </citation>
    <scope>NUCLEOTIDE SEQUENCE [LARGE SCALE GENOMIC DNA]</scope>
    <source>
        <strain evidence="1 2">CI_885</strain>
    </source>
</reference>
<sequence>MRNFYFKYFFLCLGPLGFAQIPKFPTMENPNPSTFQNYSDQKFTNLKIILFPQFSRTTTVLLNHTNRM</sequence>
<name>A0A0N0ZUB2_CHRID</name>